<keyword evidence="2 5" id="KW-0812">Transmembrane</keyword>
<dbReference type="PANTHER" id="PTHR13439:SF2">
    <property type="entry name" value="TLC DOMAIN-CONTAINING PROTEIN 2"/>
    <property type="match status" value="1"/>
</dbReference>
<dbReference type="GO" id="GO:0071709">
    <property type="term" value="P:membrane assembly"/>
    <property type="evidence" value="ECO:0007669"/>
    <property type="project" value="Ensembl"/>
</dbReference>
<dbReference type="GeneTree" id="ENSGT01010000222313"/>
<feature type="transmembrane region" description="Helical" evidence="6">
    <location>
        <begin position="161"/>
        <end position="179"/>
    </location>
</feature>
<evidence type="ECO:0000259" key="7">
    <source>
        <dbReference type="PROSITE" id="PS50922"/>
    </source>
</evidence>
<dbReference type="GO" id="GO:0005886">
    <property type="term" value="C:plasma membrane"/>
    <property type="evidence" value="ECO:0007669"/>
    <property type="project" value="Ensembl"/>
</dbReference>
<reference evidence="8" key="1">
    <citation type="submission" date="2025-08" db="UniProtKB">
        <authorList>
            <consortium name="Ensembl"/>
        </authorList>
    </citation>
    <scope>IDENTIFICATION</scope>
</reference>
<proteinExistence type="predicted"/>
<dbReference type="PANTHER" id="PTHR13439">
    <property type="entry name" value="CT120 PROTEIN"/>
    <property type="match status" value="1"/>
</dbReference>
<dbReference type="GO" id="GO:0097035">
    <property type="term" value="P:regulation of membrane lipid distribution"/>
    <property type="evidence" value="ECO:0007669"/>
    <property type="project" value="Ensembl"/>
</dbReference>
<evidence type="ECO:0000256" key="1">
    <source>
        <dbReference type="ARBA" id="ARBA00004141"/>
    </source>
</evidence>
<evidence type="ECO:0000256" key="4">
    <source>
        <dbReference type="ARBA" id="ARBA00023136"/>
    </source>
</evidence>
<comment type="subcellular location">
    <subcellularLocation>
        <location evidence="1">Membrane</location>
        <topology evidence="1">Multi-pass membrane protein</topology>
    </subcellularLocation>
</comment>
<reference evidence="8" key="2">
    <citation type="submission" date="2025-09" db="UniProtKB">
        <authorList>
            <consortium name="Ensembl"/>
        </authorList>
    </citation>
    <scope>IDENTIFICATION</scope>
</reference>
<gene>
    <name evidence="8" type="primary">TLCD2</name>
</gene>
<accession>A0A672TZH3</accession>
<feature type="transmembrane region" description="Helical" evidence="6">
    <location>
        <begin position="125"/>
        <end position="141"/>
    </location>
</feature>
<dbReference type="SMART" id="SM00724">
    <property type="entry name" value="TLC"/>
    <property type="match status" value="1"/>
</dbReference>
<evidence type="ECO:0000256" key="2">
    <source>
        <dbReference type="ARBA" id="ARBA00022692"/>
    </source>
</evidence>
<evidence type="ECO:0000256" key="5">
    <source>
        <dbReference type="PROSITE-ProRule" id="PRU00205"/>
    </source>
</evidence>
<organism evidence="8 9">
    <name type="scientific">Strigops habroptila</name>
    <name type="common">Kakapo</name>
    <dbReference type="NCBI Taxonomy" id="2489341"/>
    <lineage>
        <taxon>Eukaryota</taxon>
        <taxon>Metazoa</taxon>
        <taxon>Chordata</taxon>
        <taxon>Craniata</taxon>
        <taxon>Vertebrata</taxon>
        <taxon>Euteleostomi</taxon>
        <taxon>Archelosauria</taxon>
        <taxon>Archosauria</taxon>
        <taxon>Dinosauria</taxon>
        <taxon>Saurischia</taxon>
        <taxon>Theropoda</taxon>
        <taxon>Coelurosauria</taxon>
        <taxon>Aves</taxon>
        <taxon>Neognathae</taxon>
        <taxon>Neoaves</taxon>
        <taxon>Telluraves</taxon>
        <taxon>Australaves</taxon>
        <taxon>Psittaciformes</taxon>
        <taxon>Psittacidae</taxon>
        <taxon>Strigops</taxon>
    </lineage>
</organism>
<protein>
    <submittedName>
        <fullName evidence="8">TLC domain containing 2</fullName>
    </submittedName>
</protein>
<sequence>MAVSPGLLVVAGSFAAFRLLNRGLERLVPPPPSARRNRWKWRNIWTSLAHSVLSGGGALGQCGPGNPSWPLSLLMASLIPGYFLEDFVDMLCNQKLHQSWELLFHHSVVIVCFGTAVLLHQYVGFALVALLVEINSIFLHLRQILLMANLVHTPCYRLNSIINLGTYVVFRIATLAWMTRWLFLNRENVPLATYTVGTVGMAIMTPMNIILFYRLLRSDFFKSRDCPMWVMEGEAETCLDGMLPVVGSRLKAETGSAVLGDGEPTSPDNWSFSHVILFQGVLNGHK</sequence>
<dbReference type="Ensembl" id="ENSSHBT00005009494.1">
    <property type="protein sequence ID" value="ENSSHBP00005007893.1"/>
    <property type="gene ID" value="ENSSHBG00005006869.1"/>
</dbReference>
<dbReference type="Pfam" id="PF03798">
    <property type="entry name" value="TRAM_LAG1_CLN8"/>
    <property type="match status" value="1"/>
</dbReference>
<dbReference type="GO" id="GO:0007009">
    <property type="term" value="P:plasma membrane organization"/>
    <property type="evidence" value="ECO:0007669"/>
    <property type="project" value="Ensembl"/>
</dbReference>
<dbReference type="InParanoid" id="A0A672TZH3"/>
<evidence type="ECO:0000256" key="6">
    <source>
        <dbReference type="SAM" id="Phobius"/>
    </source>
</evidence>
<dbReference type="AlphaFoldDB" id="A0A672TZH3"/>
<evidence type="ECO:0000313" key="9">
    <source>
        <dbReference type="Proteomes" id="UP000472266"/>
    </source>
</evidence>
<evidence type="ECO:0000313" key="8">
    <source>
        <dbReference type="Ensembl" id="ENSSHBP00005007893.1"/>
    </source>
</evidence>
<keyword evidence="9" id="KW-1185">Reference proteome</keyword>
<feature type="transmembrane region" description="Helical" evidence="6">
    <location>
        <begin position="191"/>
        <end position="213"/>
    </location>
</feature>
<dbReference type="InterPro" id="IPR050846">
    <property type="entry name" value="TLCD"/>
</dbReference>
<evidence type="ECO:0000256" key="3">
    <source>
        <dbReference type="ARBA" id="ARBA00022989"/>
    </source>
</evidence>
<dbReference type="InterPro" id="IPR006634">
    <property type="entry name" value="TLC-dom"/>
</dbReference>
<dbReference type="PROSITE" id="PS50922">
    <property type="entry name" value="TLC"/>
    <property type="match status" value="1"/>
</dbReference>
<dbReference type="OMA" id="WMSLWLL"/>
<dbReference type="Proteomes" id="UP000472266">
    <property type="component" value="Unplaced"/>
</dbReference>
<feature type="domain" description="TLC" evidence="7">
    <location>
        <begin position="36"/>
        <end position="224"/>
    </location>
</feature>
<keyword evidence="4 5" id="KW-0472">Membrane</keyword>
<dbReference type="GO" id="GO:0055091">
    <property type="term" value="P:phospholipid homeostasis"/>
    <property type="evidence" value="ECO:0007669"/>
    <property type="project" value="Ensembl"/>
</dbReference>
<name>A0A672TZH3_STRHB</name>
<keyword evidence="3 6" id="KW-1133">Transmembrane helix</keyword>